<sequence>MGLCISCASSSHKIQDGNRTSMPYEENNDSSGIPMLGSLHSMEGSKGVNQDSAMLCQGYGKEGEALCGVFDGHGKFGHRVSQLVRSNLPSLLLNKMKALDHQRVTAEAEVDGSQNPVSCKDNEPEDSETSKKFQKWKEAFVSSFRVMDKEIKLQQNLDNSCSGTTAVVVVKQGEDLFIANLGDSRAVLGTITEDGIKAIQLTTDLKPGVPSEAERIRACGGRVLALKQEPNIQRVWLPHVDLPGLAMSRAFGDFILKDHGIIATPDVSHHRLTSNDQFVVLATDGVWDVLSNSEVASIVWEAESAHAAARAVTEAASAMWRKKFPNAKRDDCTVVCLFLQENIT</sequence>
<feature type="domain" description="PPM-type phosphatase" evidence="2">
    <location>
        <begin position="36"/>
        <end position="339"/>
    </location>
</feature>
<evidence type="ECO:0000259" key="2">
    <source>
        <dbReference type="PROSITE" id="PS51746"/>
    </source>
</evidence>
<evidence type="ECO:0000313" key="4">
    <source>
        <dbReference type="Proteomes" id="UP000290289"/>
    </source>
</evidence>
<reference evidence="3 4" key="1">
    <citation type="submission" date="2018-10" db="EMBL/GenBank/DDBJ databases">
        <title>A high-quality apple genome assembly.</title>
        <authorList>
            <person name="Hu J."/>
        </authorList>
    </citation>
    <scope>NUCLEOTIDE SEQUENCE [LARGE SCALE GENOMIC DNA]</scope>
    <source>
        <strain evidence="4">cv. HFTH1</strain>
        <tissue evidence="3">Young leaf</tissue>
    </source>
</reference>
<gene>
    <name evidence="3" type="ORF">DVH24_020530</name>
</gene>
<dbReference type="Pfam" id="PF00481">
    <property type="entry name" value="PP2C"/>
    <property type="match status" value="1"/>
</dbReference>
<dbReference type="SMART" id="SM00332">
    <property type="entry name" value="PP2Cc"/>
    <property type="match status" value="1"/>
</dbReference>
<dbReference type="STRING" id="3750.A0A498J9V9"/>
<dbReference type="Proteomes" id="UP000290289">
    <property type="component" value="Chromosome 8"/>
</dbReference>
<organism evidence="3 4">
    <name type="scientific">Malus domestica</name>
    <name type="common">Apple</name>
    <name type="synonym">Pyrus malus</name>
    <dbReference type="NCBI Taxonomy" id="3750"/>
    <lineage>
        <taxon>Eukaryota</taxon>
        <taxon>Viridiplantae</taxon>
        <taxon>Streptophyta</taxon>
        <taxon>Embryophyta</taxon>
        <taxon>Tracheophyta</taxon>
        <taxon>Spermatophyta</taxon>
        <taxon>Magnoliopsida</taxon>
        <taxon>eudicotyledons</taxon>
        <taxon>Gunneridae</taxon>
        <taxon>Pentapetalae</taxon>
        <taxon>rosids</taxon>
        <taxon>fabids</taxon>
        <taxon>Rosales</taxon>
        <taxon>Rosaceae</taxon>
        <taxon>Amygdaloideae</taxon>
        <taxon>Maleae</taxon>
        <taxon>Malus</taxon>
    </lineage>
</organism>
<evidence type="ECO:0000256" key="1">
    <source>
        <dbReference type="SAM" id="MobiDB-lite"/>
    </source>
</evidence>
<dbReference type="GO" id="GO:0004722">
    <property type="term" value="F:protein serine/threonine phosphatase activity"/>
    <property type="evidence" value="ECO:0007669"/>
    <property type="project" value="InterPro"/>
</dbReference>
<dbReference type="SMR" id="A0A498J9V9"/>
<dbReference type="PANTHER" id="PTHR47992">
    <property type="entry name" value="PROTEIN PHOSPHATASE"/>
    <property type="match status" value="1"/>
</dbReference>
<accession>A0A498J9V9</accession>
<keyword evidence="4" id="KW-1185">Reference proteome</keyword>
<dbReference type="InterPro" id="IPR036457">
    <property type="entry name" value="PPM-type-like_dom_sf"/>
</dbReference>
<proteinExistence type="predicted"/>
<dbReference type="CDD" id="cd00143">
    <property type="entry name" value="PP2Cc"/>
    <property type="match status" value="1"/>
</dbReference>
<dbReference type="EMBL" id="RDQH01000334">
    <property type="protein sequence ID" value="RXH91507.1"/>
    <property type="molecule type" value="Genomic_DNA"/>
</dbReference>
<dbReference type="InterPro" id="IPR001932">
    <property type="entry name" value="PPM-type_phosphatase-like_dom"/>
</dbReference>
<dbReference type="InterPro" id="IPR015655">
    <property type="entry name" value="PP2C"/>
</dbReference>
<evidence type="ECO:0000313" key="3">
    <source>
        <dbReference type="EMBL" id="RXH91507.1"/>
    </source>
</evidence>
<dbReference type="Gene3D" id="3.60.40.10">
    <property type="entry name" value="PPM-type phosphatase domain"/>
    <property type="match status" value="1"/>
</dbReference>
<protein>
    <recommendedName>
        <fullName evidence="2">PPM-type phosphatase domain-containing protein</fullName>
    </recommendedName>
</protein>
<dbReference type="SUPFAM" id="SSF81606">
    <property type="entry name" value="PP2C-like"/>
    <property type="match status" value="1"/>
</dbReference>
<name>A0A498J9V9_MALDO</name>
<feature type="region of interest" description="Disordered" evidence="1">
    <location>
        <begin position="105"/>
        <end position="131"/>
    </location>
</feature>
<dbReference type="PROSITE" id="PS51746">
    <property type="entry name" value="PPM_2"/>
    <property type="match status" value="1"/>
</dbReference>
<comment type="caution">
    <text evidence="3">The sequence shown here is derived from an EMBL/GenBank/DDBJ whole genome shotgun (WGS) entry which is preliminary data.</text>
</comment>
<dbReference type="AlphaFoldDB" id="A0A498J9V9"/>